<reference evidence="13" key="2">
    <citation type="submission" date="2025-08" db="UniProtKB">
        <authorList>
            <consortium name="Ensembl"/>
        </authorList>
    </citation>
    <scope>IDENTIFICATION</scope>
</reference>
<dbReference type="GO" id="GO:0003796">
    <property type="term" value="F:lysozyme activity"/>
    <property type="evidence" value="ECO:0007669"/>
    <property type="project" value="UniProtKB-EC"/>
</dbReference>
<dbReference type="EC" id="3.2.1.17" evidence="4"/>
<evidence type="ECO:0000256" key="10">
    <source>
        <dbReference type="ARBA" id="ARBA00023157"/>
    </source>
</evidence>
<dbReference type="InterPro" id="IPR023346">
    <property type="entry name" value="Lysozyme-like_dom_sf"/>
</dbReference>
<comment type="similarity">
    <text evidence="3">Belongs to the glycosyl hydrolase 23 family.</text>
</comment>
<evidence type="ECO:0000256" key="12">
    <source>
        <dbReference type="ARBA" id="ARBA00031262"/>
    </source>
</evidence>
<keyword evidence="7" id="KW-0929">Antimicrobial</keyword>
<proteinExistence type="inferred from homology"/>
<dbReference type="OMA" id="HINQCSN"/>
<dbReference type="PANTHER" id="PTHR31698:SF8">
    <property type="entry name" value="LYSOZYME G-RELATED"/>
    <property type="match status" value="1"/>
</dbReference>
<keyword evidence="14" id="KW-1185">Reference proteome</keyword>
<keyword evidence="10" id="KW-1015">Disulfide bond</keyword>
<evidence type="ECO:0000256" key="2">
    <source>
        <dbReference type="ARBA" id="ARBA00004613"/>
    </source>
</evidence>
<reference evidence="13" key="3">
    <citation type="submission" date="2025-09" db="UniProtKB">
        <authorList>
            <consortium name="Ensembl"/>
        </authorList>
    </citation>
    <scope>IDENTIFICATION</scope>
</reference>
<evidence type="ECO:0000256" key="4">
    <source>
        <dbReference type="ARBA" id="ARBA00012732"/>
    </source>
</evidence>
<evidence type="ECO:0000256" key="5">
    <source>
        <dbReference type="ARBA" id="ARBA00016485"/>
    </source>
</evidence>
<reference evidence="13 14" key="1">
    <citation type="submission" date="2017-10" db="EMBL/GenBank/DDBJ databases">
        <title>A new Pekin duck reference genome.</title>
        <authorList>
            <person name="Hou Z.-C."/>
            <person name="Zhou Z.-K."/>
            <person name="Zhu F."/>
            <person name="Hou S.-S."/>
        </authorList>
    </citation>
    <scope>NUCLEOTIDE SEQUENCE [LARGE SCALE GENOMIC DNA]</scope>
</reference>
<protein>
    <recommendedName>
        <fullName evidence="5">Lysozyme g</fullName>
        <ecNumber evidence="4">3.2.1.17</ecNumber>
    </recommendedName>
    <alternativeName>
        <fullName evidence="12">1,4-beta-N-acetylmuramidase</fullName>
    </alternativeName>
</protein>
<accession>A0A493T891</accession>
<evidence type="ECO:0000256" key="1">
    <source>
        <dbReference type="ARBA" id="ARBA00000632"/>
    </source>
</evidence>
<dbReference type="GO" id="GO:0009253">
    <property type="term" value="P:peptidoglycan catabolic process"/>
    <property type="evidence" value="ECO:0007669"/>
    <property type="project" value="InterPro"/>
</dbReference>
<dbReference type="GO" id="GO:0050830">
    <property type="term" value="P:defense response to Gram-positive bacterium"/>
    <property type="evidence" value="ECO:0007669"/>
    <property type="project" value="TreeGrafter"/>
</dbReference>
<dbReference type="GeneTree" id="ENSGT00390000017614"/>
<evidence type="ECO:0000313" key="14">
    <source>
        <dbReference type="Proteomes" id="UP000016666"/>
    </source>
</evidence>
<dbReference type="SUPFAM" id="SSF53955">
    <property type="entry name" value="Lysozyme-like"/>
    <property type="match status" value="1"/>
</dbReference>
<evidence type="ECO:0000256" key="7">
    <source>
        <dbReference type="ARBA" id="ARBA00022529"/>
    </source>
</evidence>
<keyword evidence="11" id="KW-0326">Glycosidase</keyword>
<keyword evidence="6" id="KW-0964">Secreted</keyword>
<dbReference type="PANTHER" id="PTHR31698">
    <property type="entry name" value="LYSOZYME G FAMILY MEMBER"/>
    <property type="match status" value="1"/>
</dbReference>
<comment type="subcellular location">
    <subcellularLocation>
        <location evidence="2">Secreted</location>
    </subcellularLocation>
</comment>
<dbReference type="AlphaFoldDB" id="A0A493T891"/>
<dbReference type="CDD" id="cd01021">
    <property type="entry name" value="GEWL"/>
    <property type="match status" value="1"/>
</dbReference>
<sequence length="250" mass="27852">MRAQGWGGAGGALGIDVFFRAVEFHHQLLHVLQPSVFSGVLGQRRRAITMVPTLLLLGLSALIAPSASYSCYGDINALQAPTISCTAVRAPDCAAGIAAVRRTADADIIRLRKYEIPIKRVARNLCLDPALIAAIISQESRAGLLLDNGWDQGRQRFGLMQIDRRYHQPYGTWDSEEHINQCSTMLVLGINEMRVRHPTWTWDQQLRGGICAYRARIGNIQVYDEDPCGRDNSYVNSVIGRAQYFKRHGF</sequence>
<dbReference type="GO" id="GO:0031640">
    <property type="term" value="P:killing of cells of another organism"/>
    <property type="evidence" value="ECO:0007669"/>
    <property type="project" value="UniProtKB-KW"/>
</dbReference>
<dbReference type="Ensembl" id="ENSAPLT00000030229.1">
    <property type="protein sequence ID" value="ENSAPLP00000021938.1"/>
    <property type="gene ID" value="ENSAPLG00000028621.1"/>
</dbReference>
<evidence type="ECO:0000256" key="9">
    <source>
        <dbReference type="ARBA" id="ARBA00022801"/>
    </source>
</evidence>
<name>A0A493T891_ANAPP</name>
<comment type="catalytic activity">
    <reaction evidence="1">
        <text>Hydrolysis of (1-&gt;4)-beta-linkages between N-acetylmuramic acid and N-acetyl-D-glucosamine residues in a peptidoglycan and between N-acetyl-D-glucosamine residues in chitodextrins.</text>
        <dbReference type="EC" id="3.2.1.17"/>
    </reaction>
</comment>
<keyword evidence="8" id="KW-0081">Bacteriolytic enzyme</keyword>
<dbReference type="InterPro" id="IPR002152">
    <property type="entry name" value="Glyco_hydro_23"/>
</dbReference>
<evidence type="ECO:0000313" key="13">
    <source>
        <dbReference type="Ensembl" id="ENSAPLP00000021938.1"/>
    </source>
</evidence>
<evidence type="ECO:0000256" key="3">
    <source>
        <dbReference type="ARBA" id="ARBA00008902"/>
    </source>
</evidence>
<keyword evidence="9" id="KW-0378">Hydrolase</keyword>
<dbReference type="PRINTS" id="PR00749">
    <property type="entry name" value="LYSOZYMEG"/>
</dbReference>
<dbReference type="GO" id="GO:0005576">
    <property type="term" value="C:extracellular region"/>
    <property type="evidence" value="ECO:0007669"/>
    <property type="project" value="UniProtKB-SubCell"/>
</dbReference>
<organism evidence="13 14">
    <name type="scientific">Anas platyrhynchos platyrhynchos</name>
    <name type="common">Northern mallard</name>
    <dbReference type="NCBI Taxonomy" id="8840"/>
    <lineage>
        <taxon>Eukaryota</taxon>
        <taxon>Metazoa</taxon>
        <taxon>Chordata</taxon>
        <taxon>Craniata</taxon>
        <taxon>Vertebrata</taxon>
        <taxon>Euteleostomi</taxon>
        <taxon>Archelosauria</taxon>
        <taxon>Archosauria</taxon>
        <taxon>Dinosauria</taxon>
        <taxon>Saurischia</taxon>
        <taxon>Theropoda</taxon>
        <taxon>Coelurosauria</taxon>
        <taxon>Aves</taxon>
        <taxon>Neognathae</taxon>
        <taxon>Galloanserae</taxon>
        <taxon>Anseriformes</taxon>
        <taxon>Anatidae</taxon>
        <taxon>Anatinae</taxon>
        <taxon>Anas</taxon>
    </lineage>
</organism>
<evidence type="ECO:0000256" key="8">
    <source>
        <dbReference type="ARBA" id="ARBA00022638"/>
    </source>
</evidence>
<evidence type="ECO:0000256" key="11">
    <source>
        <dbReference type="ARBA" id="ARBA00023295"/>
    </source>
</evidence>
<evidence type="ECO:0000256" key="6">
    <source>
        <dbReference type="ARBA" id="ARBA00022525"/>
    </source>
</evidence>
<dbReference type="Proteomes" id="UP000016666">
    <property type="component" value="Chromosome 1"/>
</dbReference>
<dbReference type="Gene3D" id="1.10.530.10">
    <property type="match status" value="1"/>
</dbReference>